<dbReference type="GO" id="GO:0015267">
    <property type="term" value="F:channel activity"/>
    <property type="evidence" value="ECO:0007669"/>
    <property type="project" value="TreeGrafter"/>
</dbReference>
<accession>A0A6J8CQ80</accession>
<dbReference type="InterPro" id="IPR023271">
    <property type="entry name" value="Aquaporin-like"/>
</dbReference>
<dbReference type="SUPFAM" id="SSF81338">
    <property type="entry name" value="Aquaporin-like"/>
    <property type="match status" value="1"/>
</dbReference>
<feature type="transmembrane region" description="Helical" evidence="5">
    <location>
        <begin position="250"/>
        <end position="268"/>
    </location>
</feature>
<keyword evidence="3 5" id="KW-1133">Transmembrane helix</keyword>
<organism evidence="6 7">
    <name type="scientific">Mytilus coruscus</name>
    <name type="common">Sea mussel</name>
    <dbReference type="NCBI Taxonomy" id="42192"/>
    <lineage>
        <taxon>Eukaryota</taxon>
        <taxon>Metazoa</taxon>
        <taxon>Spiralia</taxon>
        <taxon>Lophotrochozoa</taxon>
        <taxon>Mollusca</taxon>
        <taxon>Bivalvia</taxon>
        <taxon>Autobranchia</taxon>
        <taxon>Pteriomorphia</taxon>
        <taxon>Mytilida</taxon>
        <taxon>Mytiloidea</taxon>
        <taxon>Mytilidae</taxon>
        <taxon>Mytilinae</taxon>
        <taxon>Mytilus</taxon>
    </lineage>
</organism>
<name>A0A6J8CQ80_MYTCO</name>
<gene>
    <name evidence="6" type="ORF">MCOR_31841</name>
</gene>
<reference evidence="6 7" key="1">
    <citation type="submission" date="2020-06" db="EMBL/GenBank/DDBJ databases">
        <authorList>
            <person name="Li R."/>
            <person name="Bekaert M."/>
        </authorList>
    </citation>
    <scope>NUCLEOTIDE SEQUENCE [LARGE SCALE GENOMIC DNA]</scope>
    <source>
        <strain evidence="7">wild</strain>
    </source>
</reference>
<dbReference type="Proteomes" id="UP000507470">
    <property type="component" value="Unassembled WGS sequence"/>
</dbReference>
<protein>
    <submittedName>
        <fullName evidence="6">Uncharacterized protein</fullName>
    </submittedName>
</protein>
<keyword evidence="4 5" id="KW-0472">Membrane</keyword>
<evidence type="ECO:0000313" key="6">
    <source>
        <dbReference type="EMBL" id="CAC5397407.1"/>
    </source>
</evidence>
<evidence type="ECO:0000256" key="2">
    <source>
        <dbReference type="ARBA" id="ARBA00022692"/>
    </source>
</evidence>
<evidence type="ECO:0000256" key="1">
    <source>
        <dbReference type="ARBA" id="ARBA00004141"/>
    </source>
</evidence>
<sequence>MSWRELWTVLIGLDPPVQYFPPAVASIILFIIIFATCFCMHRLSESFPLTVKILTQDFFKTLTFCTYPFGLMILRKYHGDIGYAICNIPLNTATALLLSSGEGSPVGNWLLFVKGSQSLQQCIIRMVTQIGAGIAGFRVGKTLMKLDLHPAFEENLSQTECVAALNVAVTTGFIIELFGTTWDVWFHSQKFSDNRVLDKPEKLMQKTQKFEKKDVDFSCTVVTLPACSRDPAKAIGLTFGCKGISPSQHILVYFLAPLIGSFLAYRLMLSSTVKEGKKIKSGTNKYIHKNGAYNKK</sequence>
<keyword evidence="7" id="KW-1185">Reference proteome</keyword>
<evidence type="ECO:0000256" key="3">
    <source>
        <dbReference type="ARBA" id="ARBA00022989"/>
    </source>
</evidence>
<dbReference type="AlphaFoldDB" id="A0A6J8CQ80"/>
<feature type="transmembrane region" description="Helical" evidence="5">
    <location>
        <begin position="20"/>
        <end position="40"/>
    </location>
</feature>
<dbReference type="EMBL" id="CACVKT020005675">
    <property type="protein sequence ID" value="CAC5397407.1"/>
    <property type="molecule type" value="Genomic_DNA"/>
</dbReference>
<evidence type="ECO:0000256" key="5">
    <source>
        <dbReference type="SAM" id="Phobius"/>
    </source>
</evidence>
<comment type="subcellular location">
    <subcellularLocation>
        <location evidence="1">Membrane</location>
        <topology evidence="1">Multi-pass membrane protein</topology>
    </subcellularLocation>
</comment>
<proteinExistence type="predicted"/>
<dbReference type="InterPro" id="IPR051883">
    <property type="entry name" value="AQP11/12_channel"/>
</dbReference>
<keyword evidence="2 5" id="KW-0812">Transmembrane</keyword>
<dbReference type="GO" id="GO:0016020">
    <property type="term" value="C:membrane"/>
    <property type="evidence" value="ECO:0007669"/>
    <property type="project" value="UniProtKB-SubCell"/>
</dbReference>
<dbReference type="OrthoDB" id="1580043at2759"/>
<dbReference type="PANTHER" id="PTHR21191:SF16">
    <property type="entry name" value="AQUAPORIN"/>
    <property type="match status" value="1"/>
</dbReference>
<evidence type="ECO:0000313" key="7">
    <source>
        <dbReference type="Proteomes" id="UP000507470"/>
    </source>
</evidence>
<dbReference type="GO" id="GO:0005737">
    <property type="term" value="C:cytoplasm"/>
    <property type="evidence" value="ECO:0007669"/>
    <property type="project" value="TreeGrafter"/>
</dbReference>
<dbReference type="Gene3D" id="1.20.1080.10">
    <property type="entry name" value="Glycerol uptake facilitator protein"/>
    <property type="match status" value="1"/>
</dbReference>
<evidence type="ECO:0000256" key="4">
    <source>
        <dbReference type="ARBA" id="ARBA00023136"/>
    </source>
</evidence>
<dbReference type="PANTHER" id="PTHR21191">
    <property type="entry name" value="AQUAPORIN"/>
    <property type="match status" value="1"/>
</dbReference>